<dbReference type="GO" id="GO:0030424">
    <property type="term" value="C:axon"/>
    <property type="evidence" value="ECO:0007669"/>
    <property type="project" value="TreeGrafter"/>
</dbReference>
<keyword evidence="3" id="KW-0393">Immunoglobulin domain</keyword>
<dbReference type="Proteomes" id="UP000887566">
    <property type="component" value="Unplaced"/>
</dbReference>
<accession>A0A914V0U5</accession>
<dbReference type="GO" id="GO:0050808">
    <property type="term" value="P:synapse organization"/>
    <property type="evidence" value="ECO:0007669"/>
    <property type="project" value="TreeGrafter"/>
</dbReference>
<evidence type="ECO:0000256" key="1">
    <source>
        <dbReference type="ARBA" id="ARBA00022729"/>
    </source>
</evidence>
<evidence type="ECO:0000313" key="6">
    <source>
        <dbReference type="WBParaSite" id="PSAMB.scaffold1367size32488.g12638.t1"/>
    </source>
</evidence>
<dbReference type="Pfam" id="PF07679">
    <property type="entry name" value="I-set"/>
    <property type="match status" value="1"/>
</dbReference>
<evidence type="ECO:0000256" key="2">
    <source>
        <dbReference type="ARBA" id="ARBA00023157"/>
    </source>
</evidence>
<dbReference type="Pfam" id="PF13927">
    <property type="entry name" value="Ig_3"/>
    <property type="match status" value="1"/>
</dbReference>
<evidence type="ECO:0000259" key="4">
    <source>
        <dbReference type="PROSITE" id="PS50835"/>
    </source>
</evidence>
<dbReference type="InterPro" id="IPR013098">
    <property type="entry name" value="Ig_I-set"/>
</dbReference>
<dbReference type="InterPro" id="IPR003598">
    <property type="entry name" value="Ig_sub2"/>
</dbReference>
<dbReference type="SUPFAM" id="SSF48726">
    <property type="entry name" value="Immunoglobulin"/>
    <property type="match status" value="2"/>
</dbReference>
<organism evidence="5 6">
    <name type="scientific">Plectus sambesii</name>
    <dbReference type="NCBI Taxonomy" id="2011161"/>
    <lineage>
        <taxon>Eukaryota</taxon>
        <taxon>Metazoa</taxon>
        <taxon>Ecdysozoa</taxon>
        <taxon>Nematoda</taxon>
        <taxon>Chromadorea</taxon>
        <taxon>Plectida</taxon>
        <taxon>Plectina</taxon>
        <taxon>Plectoidea</taxon>
        <taxon>Plectidae</taxon>
        <taxon>Plectus</taxon>
    </lineage>
</organism>
<protein>
    <submittedName>
        <fullName evidence="6">Ig-like domain-containing protein</fullName>
    </submittedName>
</protein>
<proteinExistence type="predicted"/>
<dbReference type="GO" id="GO:0043025">
    <property type="term" value="C:neuronal cell body"/>
    <property type="evidence" value="ECO:0007669"/>
    <property type="project" value="TreeGrafter"/>
</dbReference>
<keyword evidence="2" id="KW-1015">Disulfide bond</keyword>
<dbReference type="SMART" id="SM00409">
    <property type="entry name" value="IG"/>
    <property type="match status" value="1"/>
</dbReference>
<dbReference type="GO" id="GO:0008046">
    <property type="term" value="F:axon guidance receptor activity"/>
    <property type="evidence" value="ECO:0007669"/>
    <property type="project" value="TreeGrafter"/>
</dbReference>
<dbReference type="PANTHER" id="PTHR45080:SF8">
    <property type="entry name" value="IG-LIKE DOMAIN-CONTAINING PROTEIN"/>
    <property type="match status" value="1"/>
</dbReference>
<dbReference type="AlphaFoldDB" id="A0A914V0U5"/>
<keyword evidence="1" id="KW-0732">Signal</keyword>
<dbReference type="InterPro" id="IPR050958">
    <property type="entry name" value="Cell_Adh-Cytoskel_Orgn"/>
</dbReference>
<dbReference type="PROSITE" id="PS50835">
    <property type="entry name" value="IG_LIKE"/>
    <property type="match status" value="2"/>
</dbReference>
<sequence>MLIEACRPTVDGRPRLSFDQVPENKVAVLGERIELVCDVYASPNAIISWTKAGQTIRHFDPTSIESMANLDFDKVLAMSNTMTKLVIPCANASSAGVYTCVVDNGCQKIAASATVEIVDEADVEGGSSKCHEFMNVAPTITAWTDTRLERVDATVELLCRAEGSPKPRISWYRLDDDEVRLPLVDELFLDNGDLLLPPKMPGSDGQVSLYQCVAENDFGIASKIVMFYGTRA</sequence>
<dbReference type="PANTHER" id="PTHR45080">
    <property type="entry name" value="CONTACTIN 5"/>
    <property type="match status" value="1"/>
</dbReference>
<dbReference type="InterPro" id="IPR013783">
    <property type="entry name" value="Ig-like_fold"/>
</dbReference>
<evidence type="ECO:0000313" key="5">
    <source>
        <dbReference type="Proteomes" id="UP000887566"/>
    </source>
</evidence>
<dbReference type="InterPro" id="IPR003599">
    <property type="entry name" value="Ig_sub"/>
</dbReference>
<keyword evidence="5" id="KW-1185">Reference proteome</keyword>
<evidence type="ECO:0000256" key="3">
    <source>
        <dbReference type="ARBA" id="ARBA00023319"/>
    </source>
</evidence>
<dbReference type="GO" id="GO:0007156">
    <property type="term" value="P:homophilic cell adhesion via plasma membrane adhesion molecules"/>
    <property type="evidence" value="ECO:0007669"/>
    <property type="project" value="TreeGrafter"/>
</dbReference>
<dbReference type="GO" id="GO:0005886">
    <property type="term" value="C:plasma membrane"/>
    <property type="evidence" value="ECO:0007669"/>
    <property type="project" value="TreeGrafter"/>
</dbReference>
<name>A0A914V0U5_9BILA</name>
<feature type="domain" description="Ig-like" evidence="4">
    <location>
        <begin position="14"/>
        <end position="116"/>
    </location>
</feature>
<dbReference type="WBParaSite" id="PSAMB.scaffold1367size32488.g12638.t1">
    <property type="protein sequence ID" value="PSAMB.scaffold1367size32488.g12638.t1"/>
    <property type="gene ID" value="PSAMB.scaffold1367size32488.g12638"/>
</dbReference>
<dbReference type="SMART" id="SM00408">
    <property type="entry name" value="IGc2"/>
    <property type="match status" value="2"/>
</dbReference>
<dbReference type="Gene3D" id="2.60.40.10">
    <property type="entry name" value="Immunoglobulins"/>
    <property type="match status" value="2"/>
</dbReference>
<dbReference type="InterPro" id="IPR036179">
    <property type="entry name" value="Ig-like_dom_sf"/>
</dbReference>
<feature type="domain" description="Ig-like" evidence="4">
    <location>
        <begin position="138"/>
        <end position="216"/>
    </location>
</feature>
<dbReference type="InterPro" id="IPR007110">
    <property type="entry name" value="Ig-like_dom"/>
</dbReference>
<reference evidence="6" key="1">
    <citation type="submission" date="2022-11" db="UniProtKB">
        <authorList>
            <consortium name="WormBaseParasite"/>
        </authorList>
    </citation>
    <scope>IDENTIFICATION</scope>
</reference>